<evidence type="ECO:0000256" key="1">
    <source>
        <dbReference type="ARBA" id="ARBA00022741"/>
    </source>
</evidence>
<keyword evidence="2 4" id="KW-0067">ATP-binding</keyword>
<organism evidence="4 5">
    <name type="scientific">Cryptosporangium phraense</name>
    <dbReference type="NCBI Taxonomy" id="2593070"/>
    <lineage>
        <taxon>Bacteria</taxon>
        <taxon>Bacillati</taxon>
        <taxon>Actinomycetota</taxon>
        <taxon>Actinomycetes</taxon>
        <taxon>Cryptosporangiales</taxon>
        <taxon>Cryptosporangiaceae</taxon>
        <taxon>Cryptosporangium</taxon>
    </lineage>
</organism>
<dbReference type="RefSeq" id="WP_142709513.1">
    <property type="nucleotide sequence ID" value="NZ_VIRS01000048.1"/>
</dbReference>
<dbReference type="EMBL" id="VIRS01000048">
    <property type="protein sequence ID" value="TQS40057.1"/>
    <property type="molecule type" value="Genomic_DNA"/>
</dbReference>
<dbReference type="Pfam" id="PF17862">
    <property type="entry name" value="AAA_lid_3"/>
    <property type="match status" value="1"/>
</dbReference>
<dbReference type="Gene3D" id="3.40.50.300">
    <property type="entry name" value="P-loop containing nucleotide triphosphate hydrolases"/>
    <property type="match status" value="1"/>
</dbReference>
<dbReference type="Gene3D" id="1.10.8.60">
    <property type="match status" value="1"/>
</dbReference>
<dbReference type="AlphaFoldDB" id="A0A545AFE4"/>
<dbReference type="OrthoDB" id="9809379at2"/>
<dbReference type="InterPro" id="IPR003959">
    <property type="entry name" value="ATPase_AAA_core"/>
</dbReference>
<dbReference type="SUPFAM" id="SSF52540">
    <property type="entry name" value="P-loop containing nucleoside triphosphate hydrolases"/>
    <property type="match status" value="1"/>
</dbReference>
<dbReference type="InParanoid" id="A0A545AFE4"/>
<evidence type="ECO:0000313" key="4">
    <source>
        <dbReference type="EMBL" id="TQS40057.1"/>
    </source>
</evidence>
<dbReference type="InterPro" id="IPR003593">
    <property type="entry name" value="AAA+_ATPase"/>
</dbReference>
<dbReference type="InterPro" id="IPR011990">
    <property type="entry name" value="TPR-like_helical_dom_sf"/>
</dbReference>
<evidence type="ECO:0000256" key="2">
    <source>
        <dbReference type="ARBA" id="ARBA00022840"/>
    </source>
</evidence>
<name>A0A545AFE4_9ACTN</name>
<dbReference type="Gene3D" id="1.25.40.10">
    <property type="entry name" value="Tetratricopeptide repeat domain"/>
    <property type="match status" value="1"/>
</dbReference>
<evidence type="ECO:0000313" key="5">
    <source>
        <dbReference type="Proteomes" id="UP000317982"/>
    </source>
</evidence>
<sequence length="427" mass="45534">MNRSEDDPLLASLLAAVSAASNDVPLRLHVAGLLLDRGRAAEALEHCSTVLRTDPANEEAIALLRRASAELGAARPGSRVAADRPSADPAMVGRSGFDWDAAEAQVQDLPQADQVPDGLPDPVGPGDVDGVVVTDLTLADVAGAIDAKQRIERSIAPVRNPAFARAFGMRTTGGVLLYGPPGCGKAFLARAIAGELRASYYRVGREDVLDRPTTTVAAMASSSAAERRLRAVFATARRSAPCVLFLDDVDAIGPKRSRLQNPSMLRTVVNQLLFEFDSLARGDSGVFVVASTTRPWDLDPALRRAGRLDRMVLVGPPDAAARSVILRYQLQNRLVADFDLGVLAEATEGYSAADLQRVVESAADSALSDSLRLGQARPIEEKDLAAAARRVRPSVGVWLDLARAAAGPSDGSYEDLHAYLRIHRRKQ</sequence>
<dbReference type="Proteomes" id="UP000317982">
    <property type="component" value="Unassembled WGS sequence"/>
</dbReference>
<dbReference type="PANTHER" id="PTHR23077:SF171">
    <property type="entry name" value="NUCLEAR VALOSIN-CONTAINING PROTEIN-LIKE"/>
    <property type="match status" value="1"/>
</dbReference>
<feature type="domain" description="AAA+ ATPase" evidence="3">
    <location>
        <begin position="171"/>
        <end position="318"/>
    </location>
</feature>
<dbReference type="InterPro" id="IPR027417">
    <property type="entry name" value="P-loop_NTPase"/>
</dbReference>
<dbReference type="InterPro" id="IPR050168">
    <property type="entry name" value="AAA_ATPase_domain"/>
</dbReference>
<dbReference type="PANTHER" id="PTHR23077">
    <property type="entry name" value="AAA-FAMILY ATPASE"/>
    <property type="match status" value="1"/>
</dbReference>
<accession>A0A545AFE4</accession>
<dbReference type="CDD" id="cd19481">
    <property type="entry name" value="RecA-like_protease"/>
    <property type="match status" value="1"/>
</dbReference>
<dbReference type="InterPro" id="IPR041569">
    <property type="entry name" value="AAA_lid_3"/>
</dbReference>
<dbReference type="SMART" id="SM00382">
    <property type="entry name" value="AAA"/>
    <property type="match status" value="1"/>
</dbReference>
<evidence type="ECO:0000259" key="3">
    <source>
        <dbReference type="SMART" id="SM00382"/>
    </source>
</evidence>
<proteinExistence type="predicted"/>
<reference evidence="4 5" key="1">
    <citation type="submission" date="2019-07" db="EMBL/GenBank/DDBJ databases">
        <title>Cryptosporangium phraense sp. nov., isolated from plant litter.</title>
        <authorList>
            <person name="Suriyachadkun C."/>
        </authorList>
    </citation>
    <scope>NUCLEOTIDE SEQUENCE [LARGE SCALE GENOMIC DNA]</scope>
    <source>
        <strain evidence="4 5">A-T 5661</strain>
    </source>
</reference>
<gene>
    <name evidence="4" type="ORF">FL583_36675</name>
</gene>
<protein>
    <submittedName>
        <fullName evidence="4">ATP-binding protein</fullName>
    </submittedName>
</protein>
<keyword evidence="5" id="KW-1185">Reference proteome</keyword>
<dbReference type="Pfam" id="PF00004">
    <property type="entry name" value="AAA"/>
    <property type="match status" value="1"/>
</dbReference>
<dbReference type="SUPFAM" id="SSF48452">
    <property type="entry name" value="TPR-like"/>
    <property type="match status" value="1"/>
</dbReference>
<comment type="caution">
    <text evidence="4">The sequence shown here is derived from an EMBL/GenBank/DDBJ whole genome shotgun (WGS) entry which is preliminary data.</text>
</comment>
<dbReference type="GO" id="GO:0005524">
    <property type="term" value="F:ATP binding"/>
    <property type="evidence" value="ECO:0007669"/>
    <property type="project" value="UniProtKB-KW"/>
</dbReference>
<dbReference type="GO" id="GO:0016887">
    <property type="term" value="F:ATP hydrolysis activity"/>
    <property type="evidence" value="ECO:0007669"/>
    <property type="project" value="InterPro"/>
</dbReference>
<keyword evidence="1" id="KW-0547">Nucleotide-binding</keyword>